<keyword evidence="3 14" id="KW-0813">Transport</keyword>
<dbReference type="InterPro" id="IPR039426">
    <property type="entry name" value="TonB-dep_rcpt-like"/>
</dbReference>
<organism evidence="19 20">
    <name type="scientific">Methylophilus flavus</name>
    <dbReference type="NCBI Taxonomy" id="640084"/>
    <lineage>
        <taxon>Bacteria</taxon>
        <taxon>Pseudomonadati</taxon>
        <taxon>Pseudomonadota</taxon>
        <taxon>Betaproteobacteria</taxon>
        <taxon>Nitrosomonadales</taxon>
        <taxon>Methylophilaceae</taxon>
        <taxon>Methylophilus</taxon>
    </lineage>
</organism>
<evidence type="ECO:0000256" key="2">
    <source>
        <dbReference type="ARBA" id="ARBA00009810"/>
    </source>
</evidence>
<dbReference type="PANTHER" id="PTHR32552:SF89">
    <property type="entry name" value="CATECHOLATE SIDEROPHORE RECEPTOR FIU"/>
    <property type="match status" value="1"/>
</dbReference>
<keyword evidence="11 14" id="KW-0472">Membrane</keyword>
<evidence type="ECO:0000256" key="5">
    <source>
        <dbReference type="ARBA" id="ARBA00022496"/>
    </source>
</evidence>
<evidence type="ECO:0000259" key="17">
    <source>
        <dbReference type="Pfam" id="PF00593"/>
    </source>
</evidence>
<accession>A0ABW3PHW7</accession>
<evidence type="ECO:0000313" key="20">
    <source>
        <dbReference type="Proteomes" id="UP001597206"/>
    </source>
</evidence>
<feature type="domain" description="TonB-dependent receptor plug" evidence="18">
    <location>
        <begin position="63"/>
        <end position="162"/>
    </location>
</feature>
<dbReference type="Pfam" id="PF00593">
    <property type="entry name" value="TonB_dep_Rec_b-barrel"/>
    <property type="match status" value="1"/>
</dbReference>
<dbReference type="InterPro" id="IPR010105">
    <property type="entry name" value="TonB_sidphr_rcpt"/>
</dbReference>
<evidence type="ECO:0000256" key="6">
    <source>
        <dbReference type="ARBA" id="ARBA00022692"/>
    </source>
</evidence>
<dbReference type="NCBIfam" id="TIGR01783">
    <property type="entry name" value="TonB-siderophor"/>
    <property type="match status" value="1"/>
</dbReference>
<comment type="subcellular location">
    <subcellularLocation>
        <location evidence="1 14">Cell outer membrane</location>
        <topology evidence="1 14">Multi-pass membrane protein</topology>
    </subcellularLocation>
</comment>
<evidence type="ECO:0000313" key="19">
    <source>
        <dbReference type="EMBL" id="MFD1123197.1"/>
    </source>
</evidence>
<feature type="chain" id="PRO_5045929333" evidence="16">
    <location>
        <begin position="29"/>
        <end position="753"/>
    </location>
</feature>
<dbReference type="NCBIfam" id="NF007349">
    <property type="entry name" value="PRK09840.1"/>
    <property type="match status" value="1"/>
</dbReference>
<proteinExistence type="inferred from homology"/>
<keyword evidence="20" id="KW-1185">Reference proteome</keyword>
<evidence type="ECO:0000256" key="4">
    <source>
        <dbReference type="ARBA" id="ARBA00022452"/>
    </source>
</evidence>
<evidence type="ECO:0000256" key="13">
    <source>
        <dbReference type="ARBA" id="ARBA00023237"/>
    </source>
</evidence>
<evidence type="ECO:0000256" key="7">
    <source>
        <dbReference type="ARBA" id="ARBA00022729"/>
    </source>
</evidence>
<evidence type="ECO:0000256" key="3">
    <source>
        <dbReference type="ARBA" id="ARBA00022448"/>
    </source>
</evidence>
<evidence type="ECO:0000256" key="9">
    <source>
        <dbReference type="ARBA" id="ARBA00023065"/>
    </source>
</evidence>
<evidence type="ECO:0000259" key="18">
    <source>
        <dbReference type="Pfam" id="PF07715"/>
    </source>
</evidence>
<dbReference type="Gene3D" id="2.40.170.20">
    <property type="entry name" value="TonB-dependent receptor, beta-barrel domain"/>
    <property type="match status" value="1"/>
</dbReference>
<dbReference type="CDD" id="cd01347">
    <property type="entry name" value="ligand_gated_channel"/>
    <property type="match status" value="1"/>
</dbReference>
<dbReference type="EMBL" id="JBHTLN010000002">
    <property type="protein sequence ID" value="MFD1123197.1"/>
    <property type="molecule type" value="Genomic_DNA"/>
</dbReference>
<dbReference type="Pfam" id="PF07715">
    <property type="entry name" value="Plug"/>
    <property type="match status" value="1"/>
</dbReference>
<keyword evidence="5" id="KW-0410">Iron transport</keyword>
<evidence type="ECO:0000256" key="8">
    <source>
        <dbReference type="ARBA" id="ARBA00023004"/>
    </source>
</evidence>
<dbReference type="InterPro" id="IPR000531">
    <property type="entry name" value="Beta-barrel_TonB"/>
</dbReference>
<sequence>MRHIRSRKHHPARIAALVAATFSMTAFAAEEAAQLPEVAVKSKKEVAPFKADTSANTKFTKPLIDTPQTVQVIKKELLTEQGVFTLVDALRNTPGITVQQGENGNTSAGDTFSMRGFNASNQLFVDGIRDLGAVTRDIFNTEQVEVIKGPAGADIGRGAASGYINLITKLPTLTNANYATVGYGTAQRKRVTIDVNQALDATTAVRINGLITEGNVPKRDEVDNQNFSIAPSIAFGLGTDARGYFYTQHIRQDNTPDGGISSIGRSGFFNTNAAIRNGAKPDRENFYGSKNDYERIDSDMLTAKLEYDLSEKTTLRNITRYGQSSIDRILTGVNGITAVTPANPNTWTLARSRQRINRDDEILINQTSLNSIFDIAGFKNSFTGGVEFIYERQKNKGFGTAATTTSGVPFTATPNPPANLYNPNENDALGKPYANGANTDGRTSTMAVYAFDTVDLNDQWQVNGGVRFERYDTRAIGASILPGGNPVPAVTTLTPFNLSDSDNLASYKAGVLYKPASNGSVYLAYGSSYTPPASANFALSGTANNQNNGALDPQKTDNYELGTKWNVLNNQLNVTAAVFRTENDKQTSFDDLGNPAQMGKTRVSGYELGTVGQITENWQISAGFTKLNAKALDQQTAAGVNTNAVRWVPDYSATLWTQYSFDSLTIGGGARYMGEQKRLVTTNTAANVNNMPEIPSYTVFDAMLAYAVNQNLNLRLNVYNLFDKEYINTMNNSGARVQLGLARSAMATAEIKF</sequence>
<keyword evidence="10 15" id="KW-0798">TonB box</keyword>
<dbReference type="Gene3D" id="2.170.130.10">
    <property type="entry name" value="TonB-dependent receptor, plug domain"/>
    <property type="match status" value="1"/>
</dbReference>
<reference evidence="20" key="1">
    <citation type="journal article" date="2019" name="Int. J. Syst. Evol. Microbiol.">
        <title>The Global Catalogue of Microorganisms (GCM) 10K type strain sequencing project: providing services to taxonomists for standard genome sequencing and annotation.</title>
        <authorList>
            <consortium name="The Broad Institute Genomics Platform"/>
            <consortium name="The Broad Institute Genome Sequencing Center for Infectious Disease"/>
            <person name="Wu L."/>
            <person name="Ma J."/>
        </authorList>
    </citation>
    <scope>NUCLEOTIDE SEQUENCE [LARGE SCALE GENOMIC DNA]</scope>
    <source>
        <strain evidence="20">CCUG 58411</strain>
    </source>
</reference>
<dbReference type="PANTHER" id="PTHR32552">
    <property type="entry name" value="FERRICHROME IRON RECEPTOR-RELATED"/>
    <property type="match status" value="1"/>
</dbReference>
<gene>
    <name evidence="19" type="ORF">ACFQ2T_11820</name>
</gene>
<comment type="similarity">
    <text evidence="2 14 15">Belongs to the TonB-dependent receptor family.</text>
</comment>
<keyword evidence="8" id="KW-0408">Iron</keyword>
<evidence type="ECO:0000256" key="10">
    <source>
        <dbReference type="ARBA" id="ARBA00023077"/>
    </source>
</evidence>
<feature type="signal peptide" evidence="16">
    <location>
        <begin position="1"/>
        <end position="28"/>
    </location>
</feature>
<keyword evidence="6 14" id="KW-0812">Transmembrane</keyword>
<comment type="caution">
    <text evidence="19">The sequence shown here is derived from an EMBL/GenBank/DDBJ whole genome shotgun (WGS) entry which is preliminary data.</text>
</comment>
<evidence type="ECO:0000256" key="1">
    <source>
        <dbReference type="ARBA" id="ARBA00004571"/>
    </source>
</evidence>
<dbReference type="SUPFAM" id="SSF56935">
    <property type="entry name" value="Porins"/>
    <property type="match status" value="1"/>
</dbReference>
<dbReference type="Proteomes" id="UP001597206">
    <property type="component" value="Unassembled WGS sequence"/>
</dbReference>
<dbReference type="InterPro" id="IPR037066">
    <property type="entry name" value="Plug_dom_sf"/>
</dbReference>
<dbReference type="InterPro" id="IPR036942">
    <property type="entry name" value="Beta-barrel_TonB_sf"/>
</dbReference>
<keyword evidence="12 19" id="KW-0675">Receptor</keyword>
<evidence type="ECO:0000256" key="15">
    <source>
        <dbReference type="RuleBase" id="RU003357"/>
    </source>
</evidence>
<protein>
    <submittedName>
        <fullName evidence="19">Catecholate siderophore receptor Fiu</fullName>
    </submittedName>
</protein>
<name>A0ABW3PHW7_9PROT</name>
<keyword evidence="13 14" id="KW-0998">Cell outer membrane</keyword>
<keyword evidence="4 14" id="KW-1134">Transmembrane beta strand</keyword>
<keyword evidence="7 16" id="KW-0732">Signal</keyword>
<keyword evidence="9" id="KW-0406">Ion transport</keyword>
<dbReference type="PROSITE" id="PS52016">
    <property type="entry name" value="TONB_DEPENDENT_REC_3"/>
    <property type="match status" value="1"/>
</dbReference>
<feature type="domain" description="TonB-dependent receptor-like beta-barrel" evidence="17">
    <location>
        <begin position="253"/>
        <end position="721"/>
    </location>
</feature>
<evidence type="ECO:0000256" key="11">
    <source>
        <dbReference type="ARBA" id="ARBA00023136"/>
    </source>
</evidence>
<evidence type="ECO:0000256" key="12">
    <source>
        <dbReference type="ARBA" id="ARBA00023170"/>
    </source>
</evidence>
<dbReference type="RefSeq" id="WP_379034658.1">
    <property type="nucleotide sequence ID" value="NZ_JBHTLN010000002.1"/>
</dbReference>
<evidence type="ECO:0000256" key="14">
    <source>
        <dbReference type="PROSITE-ProRule" id="PRU01360"/>
    </source>
</evidence>
<evidence type="ECO:0000256" key="16">
    <source>
        <dbReference type="SAM" id="SignalP"/>
    </source>
</evidence>
<dbReference type="InterPro" id="IPR012910">
    <property type="entry name" value="Plug_dom"/>
</dbReference>